<feature type="domain" description="Ig-like" evidence="5">
    <location>
        <begin position="89"/>
        <end position="177"/>
    </location>
</feature>
<organism evidence="6 7">
    <name type="scientific">Rhinopomastus cyanomelas</name>
    <name type="common">Common scimitarbill</name>
    <dbReference type="NCBI Taxonomy" id="113115"/>
    <lineage>
        <taxon>Eukaryota</taxon>
        <taxon>Metazoa</taxon>
        <taxon>Chordata</taxon>
        <taxon>Craniata</taxon>
        <taxon>Vertebrata</taxon>
        <taxon>Euteleostomi</taxon>
        <taxon>Archelosauria</taxon>
        <taxon>Archosauria</taxon>
        <taxon>Dinosauria</taxon>
        <taxon>Saurischia</taxon>
        <taxon>Theropoda</taxon>
        <taxon>Coelurosauria</taxon>
        <taxon>Aves</taxon>
        <taxon>Neognathae</taxon>
        <taxon>Neoaves</taxon>
        <taxon>Telluraves</taxon>
        <taxon>Coraciimorphae</taxon>
        <taxon>Bucerotiformes</taxon>
        <taxon>Rhinopomastidae</taxon>
        <taxon>Rhinopomastus</taxon>
    </lineage>
</organism>
<evidence type="ECO:0000256" key="3">
    <source>
        <dbReference type="ARBA" id="ARBA00022989"/>
    </source>
</evidence>
<dbReference type="PANTHER" id="PTHR19944">
    <property type="entry name" value="MHC CLASS II-RELATED"/>
    <property type="match status" value="1"/>
</dbReference>
<name>A0A7L1N4F0_RHICY</name>
<dbReference type="GO" id="GO:0006955">
    <property type="term" value="P:immune response"/>
    <property type="evidence" value="ECO:0007669"/>
    <property type="project" value="InterPro"/>
</dbReference>
<dbReference type="InterPro" id="IPR036179">
    <property type="entry name" value="Ig-like_dom_sf"/>
</dbReference>
<comment type="subcellular location">
    <subcellularLocation>
        <location evidence="1">Membrane</location>
        <topology evidence="1">Single-pass type I membrane protein</topology>
    </subcellularLocation>
</comment>
<dbReference type="SMART" id="SM00407">
    <property type="entry name" value="IGc1"/>
    <property type="match status" value="1"/>
</dbReference>
<sequence length="226" mass="24139">PSPPPLAQLLSCQPARPTLALALTFGPDQLFQFNFSSSNWAPQLPDLPPWPLATETLPELQAEATLCEELLQDLSQAATRVLSEAKGIPVATIFPKEPLTLGEATTLVCSVANIFPPAVAITWHKDGVPVTHGVTTTPYIPTEDLSYTLFSYLVVTPVAGTIYRCSVTRQEDNSTIIAYWVPQTPVATEGLEIALCGAAMALGGLLALVGMAMGVAGRRKVQGRDW</sequence>
<dbReference type="InterPro" id="IPR003597">
    <property type="entry name" value="Ig_C1-set"/>
</dbReference>
<dbReference type="Gene3D" id="2.60.40.10">
    <property type="entry name" value="Immunoglobulins"/>
    <property type="match status" value="1"/>
</dbReference>
<keyword evidence="4" id="KW-0472">Membrane</keyword>
<dbReference type="SUPFAM" id="SSF48726">
    <property type="entry name" value="Immunoglobulin"/>
    <property type="match status" value="1"/>
</dbReference>
<gene>
    <name evidence="6" type="primary">H2dma</name>
    <name evidence="6" type="ORF">RHICYA_R03841</name>
</gene>
<dbReference type="Pfam" id="PF07654">
    <property type="entry name" value="C1-set"/>
    <property type="match status" value="1"/>
</dbReference>
<keyword evidence="2 4" id="KW-0812">Transmembrane</keyword>
<dbReference type="PANTHER" id="PTHR19944:SF50">
    <property type="entry name" value="HLA CLASS II HISTOCOMPATIBILITY ANTIGEN, DM ALPHA CHAIN"/>
    <property type="match status" value="1"/>
</dbReference>
<dbReference type="InterPro" id="IPR013783">
    <property type="entry name" value="Ig-like_fold"/>
</dbReference>
<feature type="non-terminal residue" evidence="6">
    <location>
        <position position="1"/>
    </location>
</feature>
<dbReference type="EMBL" id="VXBP01002566">
    <property type="protein sequence ID" value="NXN94299.1"/>
    <property type="molecule type" value="Genomic_DNA"/>
</dbReference>
<dbReference type="AlphaFoldDB" id="A0A7L1N4F0"/>
<keyword evidence="3 4" id="KW-1133">Transmembrane helix</keyword>
<dbReference type="Gene3D" id="3.10.320.10">
    <property type="entry name" value="Class II Histocompatibility Antigen, M Beta Chain, Chain B, domain 1"/>
    <property type="match status" value="1"/>
</dbReference>
<evidence type="ECO:0000313" key="7">
    <source>
        <dbReference type="Proteomes" id="UP000565785"/>
    </source>
</evidence>
<dbReference type="GO" id="GO:0019882">
    <property type="term" value="P:antigen processing and presentation"/>
    <property type="evidence" value="ECO:0007669"/>
    <property type="project" value="InterPro"/>
</dbReference>
<comment type="caution">
    <text evidence="6">The sequence shown here is derived from an EMBL/GenBank/DDBJ whole genome shotgun (WGS) entry which is preliminary data.</text>
</comment>
<evidence type="ECO:0000256" key="1">
    <source>
        <dbReference type="ARBA" id="ARBA00004479"/>
    </source>
</evidence>
<feature type="transmembrane region" description="Helical" evidence="4">
    <location>
        <begin position="191"/>
        <end position="216"/>
    </location>
</feature>
<evidence type="ECO:0000259" key="5">
    <source>
        <dbReference type="PROSITE" id="PS50835"/>
    </source>
</evidence>
<evidence type="ECO:0000313" key="6">
    <source>
        <dbReference type="EMBL" id="NXN94299.1"/>
    </source>
</evidence>
<protein>
    <submittedName>
        <fullName evidence="6">DMA protein</fullName>
    </submittedName>
</protein>
<evidence type="ECO:0000256" key="2">
    <source>
        <dbReference type="ARBA" id="ARBA00022692"/>
    </source>
</evidence>
<accession>A0A7L1N4F0</accession>
<dbReference type="InterPro" id="IPR014745">
    <property type="entry name" value="MHC_II_a/b_N"/>
</dbReference>
<evidence type="ECO:0000256" key="4">
    <source>
        <dbReference type="SAM" id="Phobius"/>
    </source>
</evidence>
<dbReference type="InterPro" id="IPR050160">
    <property type="entry name" value="MHC/Immunoglobulin"/>
</dbReference>
<dbReference type="InterPro" id="IPR007110">
    <property type="entry name" value="Ig-like_dom"/>
</dbReference>
<proteinExistence type="predicted"/>
<dbReference type="OrthoDB" id="8935021at2759"/>
<dbReference type="Proteomes" id="UP000565785">
    <property type="component" value="Unassembled WGS sequence"/>
</dbReference>
<dbReference type="GO" id="GO:0042613">
    <property type="term" value="C:MHC class II protein complex"/>
    <property type="evidence" value="ECO:0007669"/>
    <property type="project" value="InterPro"/>
</dbReference>
<dbReference type="PROSITE" id="PS50835">
    <property type="entry name" value="IG_LIKE"/>
    <property type="match status" value="1"/>
</dbReference>
<reference evidence="6 7" key="1">
    <citation type="submission" date="2019-09" db="EMBL/GenBank/DDBJ databases">
        <title>Bird 10,000 Genomes (B10K) Project - Family phase.</title>
        <authorList>
            <person name="Zhang G."/>
        </authorList>
    </citation>
    <scope>NUCLEOTIDE SEQUENCE [LARGE SCALE GENOMIC DNA]</scope>
    <source>
        <strain evidence="6">B10K-DU-002-35</strain>
        <tissue evidence="6">Muscle</tissue>
    </source>
</reference>
<feature type="non-terminal residue" evidence="6">
    <location>
        <position position="226"/>
    </location>
</feature>
<keyword evidence="7" id="KW-1185">Reference proteome</keyword>